<reference evidence="1" key="1">
    <citation type="submission" date="2022-11" db="EMBL/GenBank/DDBJ databases">
        <title>Chromosome-level genome of Pogonophryne albipinna.</title>
        <authorList>
            <person name="Jo E."/>
        </authorList>
    </citation>
    <scope>NUCLEOTIDE SEQUENCE</scope>
    <source>
        <strain evidence="1">SGF0006</strain>
        <tissue evidence="1">Muscle</tissue>
    </source>
</reference>
<protein>
    <submittedName>
        <fullName evidence="1">Uncharacterized protein</fullName>
    </submittedName>
</protein>
<accession>A0AAD6FG63</accession>
<name>A0AAD6FG63_9TELE</name>
<dbReference type="EMBL" id="JAPTMU010000013">
    <property type="protein sequence ID" value="KAJ4933626.1"/>
    <property type="molecule type" value="Genomic_DNA"/>
</dbReference>
<evidence type="ECO:0000313" key="1">
    <source>
        <dbReference type="EMBL" id="KAJ4933626.1"/>
    </source>
</evidence>
<dbReference type="AlphaFoldDB" id="A0AAD6FG63"/>
<dbReference type="Proteomes" id="UP001219934">
    <property type="component" value="Unassembled WGS sequence"/>
</dbReference>
<organism evidence="1 2">
    <name type="scientific">Pogonophryne albipinna</name>
    <dbReference type="NCBI Taxonomy" id="1090488"/>
    <lineage>
        <taxon>Eukaryota</taxon>
        <taxon>Metazoa</taxon>
        <taxon>Chordata</taxon>
        <taxon>Craniata</taxon>
        <taxon>Vertebrata</taxon>
        <taxon>Euteleostomi</taxon>
        <taxon>Actinopterygii</taxon>
        <taxon>Neopterygii</taxon>
        <taxon>Teleostei</taxon>
        <taxon>Neoteleostei</taxon>
        <taxon>Acanthomorphata</taxon>
        <taxon>Eupercaria</taxon>
        <taxon>Perciformes</taxon>
        <taxon>Notothenioidei</taxon>
        <taxon>Pogonophryne</taxon>
    </lineage>
</organism>
<gene>
    <name evidence="1" type="ORF">JOQ06_030450</name>
</gene>
<keyword evidence="2" id="KW-1185">Reference proteome</keyword>
<proteinExistence type="predicted"/>
<sequence>MLQEPLLELSSDRGLKMAYAEKSLTEFWCDVEKEYPELGKHALIELLPFGSIYLSVSTLPPELSKLMKDKQAQVSH</sequence>
<evidence type="ECO:0000313" key="2">
    <source>
        <dbReference type="Proteomes" id="UP001219934"/>
    </source>
</evidence>
<comment type="caution">
    <text evidence="1">The sequence shown here is derived from an EMBL/GenBank/DDBJ whole genome shotgun (WGS) entry which is preliminary data.</text>
</comment>